<feature type="domain" description="Sec16 Sec23-binding" evidence="20">
    <location>
        <begin position="573"/>
        <end position="717"/>
    </location>
</feature>
<keyword evidence="9" id="KW-0931">ER-Golgi transport</keyword>
<evidence type="ECO:0000256" key="13">
    <source>
        <dbReference type="ARBA" id="ARBA00025471"/>
    </source>
</evidence>
<dbReference type="InterPro" id="IPR001680">
    <property type="entry name" value="WD40_rpt"/>
</dbReference>
<dbReference type="Proteomes" id="UP000515203">
    <property type="component" value="Unplaced"/>
</dbReference>
<evidence type="ECO:0000256" key="7">
    <source>
        <dbReference type="ARBA" id="ARBA00022737"/>
    </source>
</evidence>
<comment type="similarity">
    <text evidence="3">Belongs to the WD repeat SEC31 family.</text>
</comment>
<dbReference type="InterPro" id="IPR036322">
    <property type="entry name" value="WD40_repeat_dom_sf"/>
</dbReference>
<evidence type="ECO:0000256" key="18">
    <source>
        <dbReference type="PROSITE-ProRule" id="PRU00221"/>
    </source>
</evidence>
<dbReference type="InterPro" id="IPR015943">
    <property type="entry name" value="WD40/YVTN_repeat-like_dom_sf"/>
</dbReference>
<proteinExistence type="inferred from homology"/>
<evidence type="ECO:0000256" key="17">
    <source>
        <dbReference type="ARBA" id="ARBA00062896"/>
    </source>
</evidence>
<evidence type="ECO:0000259" key="20">
    <source>
        <dbReference type="Pfam" id="PF12931"/>
    </source>
</evidence>
<feature type="compositionally biased region" description="Polar residues" evidence="19">
    <location>
        <begin position="918"/>
        <end position="939"/>
    </location>
</feature>
<sequence>MKLKEVDRTAMQAWSPAQNHPIYLATGTSAQQLDATFSTSASLEVFELDLSDPSLDMKSCATFSSSQRYHKLIWGPHKVDSKGDVSGVLIAGGENGNIILYDPSKIIAGDKEVVIAQNDKHTGPVRALDVNIFQTNLVASGANESEIYIWDLNNFATPMTPGAKTQPPEDISCIAWNRQVQHILASASPSGRATVWDLRKNEPIIKVSDHSNRMHCSGLAWHPDVATQMVLASEDDRLPVIQMWDLRFATSPLRVLENHARGILAIAWSMADPELLLSCGKDAKILCSNPNTGEVLYELPTNTQWCFDIQWCPRNPAVLSAASFDGRISVYSVMGGSMDGLRQKQVDKLSSSFGNLDPFGTGQPLPPLQIPQQTGQHAIVLPLKKPPKWIRRPVGASFSFGGKLVTFEGVKLQSPQGAEQQQHHHHVFISQVVTEKEFLSRSDQLQQVVQSQGFVSYCQKKIDASQTEFEKNVWSFLKVNFAEDSRGKYLELLGYRKEDLGKKIALALNRVDGSNVALKDFDQVAQSDGEESPAAEEQLLGEHIKEEKQESEFLPSARGTFNISVSGDIDGLITQALLTGDFESAVDLCLHDNRMADAIILAIAGGQELLARTQRKYFAKSQSKITRLITAVVMKNWKEIVESCDLKNWREALAAVLTYAKPDEFPSLCDLLGTRLESEGDSVLQTQACLCYICAGNVEKLVACWTKAQDGSSPLSLQDLIEKVVILRKAVQLTQTMDTSTVGILLAEKMSQYANLLAAQGSIAAALAFLPNNTNQPNIVQLRDRLCRAQGEPIPGQQSPKIPYERQQLSKSRPGPTAGHPQMQRAPTQQYYAHVENPPPPGFIMHGNVNPNAATQLPPPSPGHMHSQVPPYPQPQRSQNGWNDPPALNRVPKKKKMPENFMPPVPITSPIMNPLGDPQSQILQQQPPASGPLSSQASYPQPHLGSQPFHGLQQPLSQAGMPTSFPKPNIEGAPGAPIGNTIQHVQSLPTEKITKKPIPDEHLILKTTFEDLIQRCLSSATDPQTKRKLDDASKRLEFLYDKLREQTLSPTIINGLHNIARSIETRNYSEGLTIHTHIVSTSNFSETSAFMPVLKVVLTQANKLGV</sequence>
<dbReference type="GO" id="GO:0007029">
    <property type="term" value="P:endoplasmic reticulum organization"/>
    <property type="evidence" value="ECO:0007669"/>
    <property type="project" value="TreeGrafter"/>
</dbReference>
<dbReference type="PANTHER" id="PTHR13923">
    <property type="entry name" value="SEC31-RELATED PROTEIN"/>
    <property type="match status" value="1"/>
</dbReference>
<dbReference type="SUPFAM" id="SSF50978">
    <property type="entry name" value="WD40 repeat-like"/>
    <property type="match status" value="1"/>
</dbReference>
<keyword evidence="6 18" id="KW-0853">WD repeat</keyword>
<evidence type="ECO:0000256" key="6">
    <source>
        <dbReference type="ARBA" id="ARBA00022574"/>
    </source>
</evidence>
<keyword evidence="5" id="KW-0963">Cytoplasm</keyword>
<keyword evidence="11" id="KW-0472">Membrane</keyword>
<evidence type="ECO:0000313" key="21">
    <source>
        <dbReference type="Proteomes" id="UP000515203"/>
    </source>
</evidence>
<evidence type="ECO:0000256" key="4">
    <source>
        <dbReference type="ARBA" id="ARBA00022448"/>
    </source>
</evidence>
<comment type="subunit">
    <text evidence="17">COPII is composed of at least 5 proteins: the SEC23/24 complex, the SEC13/31 complex and SAR1. SEC13 and SEC31 make a 2:2 tetramer that forms the edge element of the COPII outer coat. The tetramer self-assembles in multiple copies to form the complete polyhedral cage. Interacts (via WD 8) with SEC13. Interacts with PDCD6; interaction takes place in response to cytosolic calcium increase and leads to bridge together the BCR(KLHL12) complex and SEC31A, leading to monoubiquitination. Interacts with KLHL12.</text>
</comment>
<organism evidence="21 22">
    <name type="scientific">Octodon degus</name>
    <name type="common">Degu</name>
    <name type="synonym">Sciurus degus</name>
    <dbReference type="NCBI Taxonomy" id="10160"/>
    <lineage>
        <taxon>Eukaryota</taxon>
        <taxon>Metazoa</taxon>
        <taxon>Chordata</taxon>
        <taxon>Craniata</taxon>
        <taxon>Vertebrata</taxon>
        <taxon>Euteleostomi</taxon>
        <taxon>Mammalia</taxon>
        <taxon>Eutheria</taxon>
        <taxon>Euarchontoglires</taxon>
        <taxon>Glires</taxon>
        <taxon>Rodentia</taxon>
        <taxon>Hystricomorpha</taxon>
        <taxon>Octodontidae</taxon>
        <taxon>Octodon</taxon>
    </lineage>
</organism>
<evidence type="ECO:0000256" key="8">
    <source>
        <dbReference type="ARBA" id="ARBA00022824"/>
    </source>
</evidence>
<evidence type="ECO:0000256" key="12">
    <source>
        <dbReference type="ARBA" id="ARBA00023329"/>
    </source>
</evidence>
<evidence type="ECO:0000256" key="15">
    <source>
        <dbReference type="ARBA" id="ARBA00041470"/>
    </source>
</evidence>
<reference evidence="22" key="1">
    <citation type="submission" date="2025-08" db="UniProtKB">
        <authorList>
            <consortium name="RefSeq"/>
        </authorList>
    </citation>
    <scope>IDENTIFICATION</scope>
</reference>
<dbReference type="GO" id="GO:0070971">
    <property type="term" value="C:endoplasmic reticulum exit site"/>
    <property type="evidence" value="ECO:0007669"/>
    <property type="project" value="TreeGrafter"/>
</dbReference>
<evidence type="ECO:0000256" key="14">
    <source>
        <dbReference type="ARBA" id="ARBA00039468"/>
    </source>
</evidence>
<dbReference type="RefSeq" id="XP_004643439.1">
    <property type="nucleotide sequence ID" value="XM_004643382.2"/>
</dbReference>
<evidence type="ECO:0000256" key="5">
    <source>
        <dbReference type="ARBA" id="ARBA00022490"/>
    </source>
</evidence>
<evidence type="ECO:0000256" key="1">
    <source>
        <dbReference type="ARBA" id="ARBA00004299"/>
    </source>
</evidence>
<dbReference type="SMART" id="SM00320">
    <property type="entry name" value="WD40"/>
    <property type="match status" value="6"/>
</dbReference>
<dbReference type="GO" id="GO:0005198">
    <property type="term" value="F:structural molecule activity"/>
    <property type="evidence" value="ECO:0007669"/>
    <property type="project" value="TreeGrafter"/>
</dbReference>
<dbReference type="GO" id="GO:0030127">
    <property type="term" value="C:COPII vesicle coat"/>
    <property type="evidence" value="ECO:0007669"/>
    <property type="project" value="TreeGrafter"/>
</dbReference>
<feature type="region of interest" description="Disordered" evidence="19">
    <location>
        <begin position="791"/>
        <end position="981"/>
    </location>
</feature>
<dbReference type="InterPro" id="IPR024298">
    <property type="entry name" value="Sec16_Sec23-bd"/>
</dbReference>
<dbReference type="InterPro" id="IPR040251">
    <property type="entry name" value="SEC31-like"/>
</dbReference>
<dbReference type="Pfam" id="PF12931">
    <property type="entry name" value="TPR_Sec16"/>
    <property type="match status" value="1"/>
</dbReference>
<dbReference type="GO" id="GO:0090110">
    <property type="term" value="P:COPII-coated vesicle cargo loading"/>
    <property type="evidence" value="ECO:0007669"/>
    <property type="project" value="TreeGrafter"/>
</dbReference>
<keyword evidence="12" id="KW-0968">Cytoplasmic vesicle</keyword>
<keyword evidence="10" id="KW-0653">Protein transport</keyword>
<keyword evidence="4" id="KW-0813">Transport</keyword>
<protein>
    <recommendedName>
        <fullName evidence="14">Protein transport protein Sec31A</fullName>
    </recommendedName>
    <alternativeName>
        <fullName evidence="16">SEC31-like protein 1</fullName>
    </alternativeName>
    <alternativeName>
        <fullName evidence="15">SEC31-related protein A</fullName>
    </alternativeName>
</protein>
<dbReference type="OrthoDB" id="542917at2759"/>
<dbReference type="PANTHER" id="PTHR13923:SF23">
    <property type="entry name" value="PROTEIN TRANSPORT PROTEIN SEC31A"/>
    <property type="match status" value="1"/>
</dbReference>
<dbReference type="GeneID" id="101572753"/>
<dbReference type="FunFam" id="1.25.40.1030:FF:000001">
    <property type="entry name" value="protein transport protein Sec31A isoform X3"/>
    <property type="match status" value="1"/>
</dbReference>
<evidence type="ECO:0000256" key="10">
    <source>
        <dbReference type="ARBA" id="ARBA00022927"/>
    </source>
</evidence>
<evidence type="ECO:0000256" key="2">
    <source>
        <dbReference type="ARBA" id="ARBA00004406"/>
    </source>
</evidence>
<name>A0A6P3FS03_OCTDE</name>
<dbReference type="AlphaFoldDB" id="A0A6P3FS03"/>
<evidence type="ECO:0000256" key="16">
    <source>
        <dbReference type="ARBA" id="ARBA00043112"/>
    </source>
</evidence>
<comment type="subcellular location">
    <subcellularLocation>
        <location evidence="1">Cytoplasmic vesicle</location>
        <location evidence="1">COPII-coated vesicle membrane</location>
        <topology evidence="1">Peripheral membrane protein</topology>
        <orientation evidence="1">Cytoplasmic side</orientation>
    </subcellularLocation>
    <subcellularLocation>
        <location evidence="2">Endoplasmic reticulum membrane</location>
        <topology evidence="2">Peripheral membrane protein</topology>
    </subcellularLocation>
</comment>
<dbReference type="Gene3D" id="2.130.10.10">
    <property type="entry name" value="YVTN repeat-like/Quinoprotein amine dehydrogenase"/>
    <property type="match status" value="1"/>
</dbReference>
<evidence type="ECO:0000256" key="9">
    <source>
        <dbReference type="ARBA" id="ARBA00022892"/>
    </source>
</evidence>
<evidence type="ECO:0000256" key="19">
    <source>
        <dbReference type="SAM" id="MobiDB-lite"/>
    </source>
</evidence>
<dbReference type="GO" id="GO:0015031">
    <property type="term" value="P:protein transport"/>
    <property type="evidence" value="ECO:0007669"/>
    <property type="project" value="UniProtKB-KW"/>
</dbReference>
<accession>A0A6P3FS03</accession>
<keyword evidence="8" id="KW-0256">Endoplasmic reticulum</keyword>
<dbReference type="Gene3D" id="1.20.940.10">
    <property type="entry name" value="Functional domain of the splicing factor Prp18"/>
    <property type="match status" value="1"/>
</dbReference>
<feature type="repeat" description="WD" evidence="18">
    <location>
        <begin position="118"/>
        <end position="160"/>
    </location>
</feature>
<keyword evidence="21" id="KW-1185">Reference proteome</keyword>
<gene>
    <name evidence="22" type="primary">Sec31a</name>
</gene>
<dbReference type="PROSITE" id="PS50082">
    <property type="entry name" value="WD_REPEATS_2"/>
    <property type="match status" value="1"/>
</dbReference>
<dbReference type="FunFam" id="2.130.10.10:FF:000009">
    <property type="entry name" value="Protein transport protein Sec31A isoform A"/>
    <property type="match status" value="1"/>
</dbReference>
<dbReference type="FunFam" id="1.20.940.10:FF:000001">
    <property type="entry name" value="Protein transport protein Sec31A isoform A"/>
    <property type="match status" value="1"/>
</dbReference>
<evidence type="ECO:0000256" key="3">
    <source>
        <dbReference type="ARBA" id="ARBA00009358"/>
    </source>
</evidence>
<dbReference type="CTD" id="22872"/>
<evidence type="ECO:0000256" key="11">
    <source>
        <dbReference type="ARBA" id="ARBA00023136"/>
    </source>
</evidence>
<dbReference type="Gene3D" id="1.25.40.1030">
    <property type="match status" value="1"/>
</dbReference>
<keyword evidence="7" id="KW-0677">Repeat</keyword>
<comment type="function">
    <text evidence="13">Component of the coat protein complex II (COPII) which promotes the formation of transport vesicles from the endoplasmic reticulum (ER). The coat has two main functions, the physical deformation of the endoplasmic reticulum membrane into vesicles and the selection of cargo molecules.</text>
</comment>
<dbReference type="GO" id="GO:0005789">
    <property type="term" value="C:endoplasmic reticulum membrane"/>
    <property type="evidence" value="ECO:0007669"/>
    <property type="project" value="UniProtKB-SubCell"/>
</dbReference>
<evidence type="ECO:0000313" key="22">
    <source>
        <dbReference type="RefSeq" id="XP_004643439.1"/>
    </source>
</evidence>